<dbReference type="Proteomes" id="UP000623842">
    <property type="component" value="Unassembled WGS sequence"/>
</dbReference>
<gene>
    <name evidence="1" type="ORF">GCM10017161_00400</name>
</gene>
<name>A0A919BB72_9GAMM</name>
<keyword evidence="2" id="KW-1185">Reference proteome</keyword>
<accession>A0A919BB72</accession>
<reference evidence="1" key="2">
    <citation type="submission" date="2020-09" db="EMBL/GenBank/DDBJ databases">
        <authorList>
            <person name="Sun Q."/>
            <person name="Kim S."/>
        </authorList>
    </citation>
    <scope>NUCLEOTIDE SEQUENCE</scope>
    <source>
        <strain evidence="1">KCTC 42731</strain>
    </source>
</reference>
<evidence type="ECO:0000313" key="1">
    <source>
        <dbReference type="EMBL" id="GHF77355.1"/>
    </source>
</evidence>
<dbReference type="EMBL" id="BNCK01000001">
    <property type="protein sequence ID" value="GHF77355.1"/>
    <property type="molecule type" value="Genomic_DNA"/>
</dbReference>
<protein>
    <submittedName>
        <fullName evidence="1">Uncharacterized protein</fullName>
    </submittedName>
</protein>
<sequence>MIATVVQAVQPNFDQINSTSHGKNIAKQWGIDALQIPKIVNPINTNITTFEATNSKFYTHNLLMENDIKNSTLSQTPTVYWRVEHFYVEAAIEYDDQTFKQHNNINRIVFGYTGNRFSAESTVKQSLDPLNDSALYQVQGAYKLYKQDDFSIALTAKIALQESNNPSLIEKYLEPISIQNITENRSGLNTTLGVVTTWHLSKNWQLFGSLSSQNIIPSSVNELAIDDKHIHSATIATRYSF</sequence>
<proteinExistence type="predicted"/>
<dbReference type="AlphaFoldDB" id="A0A919BB72"/>
<comment type="caution">
    <text evidence="1">The sequence shown here is derived from an EMBL/GenBank/DDBJ whole genome shotgun (WGS) entry which is preliminary data.</text>
</comment>
<evidence type="ECO:0000313" key="2">
    <source>
        <dbReference type="Proteomes" id="UP000623842"/>
    </source>
</evidence>
<reference evidence="1" key="1">
    <citation type="journal article" date="2014" name="Int. J. Syst. Evol. Microbiol.">
        <title>Complete genome sequence of Corynebacterium casei LMG S-19264T (=DSM 44701T), isolated from a smear-ripened cheese.</title>
        <authorList>
            <consortium name="US DOE Joint Genome Institute (JGI-PGF)"/>
            <person name="Walter F."/>
            <person name="Albersmeier A."/>
            <person name="Kalinowski J."/>
            <person name="Ruckert C."/>
        </authorList>
    </citation>
    <scope>NUCLEOTIDE SEQUENCE</scope>
    <source>
        <strain evidence="1">KCTC 42731</strain>
    </source>
</reference>
<organism evidence="1 2">
    <name type="scientific">Thalassotalea marina</name>
    <dbReference type="NCBI Taxonomy" id="1673741"/>
    <lineage>
        <taxon>Bacteria</taxon>
        <taxon>Pseudomonadati</taxon>
        <taxon>Pseudomonadota</taxon>
        <taxon>Gammaproteobacteria</taxon>
        <taxon>Alteromonadales</taxon>
        <taxon>Colwelliaceae</taxon>
        <taxon>Thalassotalea</taxon>
    </lineage>
</organism>